<dbReference type="AlphaFoldDB" id="A0AAV4HBK4"/>
<proteinExistence type="predicted"/>
<reference evidence="1 2" key="1">
    <citation type="journal article" date="2021" name="Elife">
        <title>Chloroplast acquisition without the gene transfer in kleptoplastic sea slugs, Plakobranchus ocellatus.</title>
        <authorList>
            <person name="Maeda T."/>
            <person name="Takahashi S."/>
            <person name="Yoshida T."/>
            <person name="Shimamura S."/>
            <person name="Takaki Y."/>
            <person name="Nagai Y."/>
            <person name="Toyoda A."/>
            <person name="Suzuki Y."/>
            <person name="Arimoto A."/>
            <person name="Ishii H."/>
            <person name="Satoh N."/>
            <person name="Nishiyama T."/>
            <person name="Hasebe M."/>
            <person name="Maruyama T."/>
            <person name="Minagawa J."/>
            <person name="Obokata J."/>
            <person name="Shigenobu S."/>
        </authorList>
    </citation>
    <scope>NUCLEOTIDE SEQUENCE [LARGE SCALE GENOMIC DNA]</scope>
</reference>
<dbReference type="EMBL" id="BMAT01012618">
    <property type="protein sequence ID" value="GFR95562.1"/>
    <property type="molecule type" value="Genomic_DNA"/>
</dbReference>
<keyword evidence="2" id="KW-1185">Reference proteome</keyword>
<evidence type="ECO:0000313" key="2">
    <source>
        <dbReference type="Proteomes" id="UP000762676"/>
    </source>
</evidence>
<evidence type="ECO:0000313" key="1">
    <source>
        <dbReference type="EMBL" id="GFR95562.1"/>
    </source>
</evidence>
<sequence>MWEFSIERNNRGSFKACIGLRGNVKREDFLETFVVVDEKTISGDDARWNFPNPPPFTPRAKIRREIRSQLCDLEVLAHAPAPFLLLQSHKA</sequence>
<comment type="caution">
    <text evidence="1">The sequence shown here is derived from an EMBL/GenBank/DDBJ whole genome shotgun (WGS) entry which is preliminary data.</text>
</comment>
<accession>A0AAV4HBK4</accession>
<gene>
    <name evidence="1" type="ORF">ElyMa_006276100</name>
</gene>
<organism evidence="1 2">
    <name type="scientific">Elysia marginata</name>
    <dbReference type="NCBI Taxonomy" id="1093978"/>
    <lineage>
        <taxon>Eukaryota</taxon>
        <taxon>Metazoa</taxon>
        <taxon>Spiralia</taxon>
        <taxon>Lophotrochozoa</taxon>
        <taxon>Mollusca</taxon>
        <taxon>Gastropoda</taxon>
        <taxon>Heterobranchia</taxon>
        <taxon>Euthyneura</taxon>
        <taxon>Panpulmonata</taxon>
        <taxon>Sacoglossa</taxon>
        <taxon>Placobranchoidea</taxon>
        <taxon>Plakobranchidae</taxon>
        <taxon>Elysia</taxon>
    </lineage>
</organism>
<name>A0AAV4HBK4_9GAST</name>
<protein>
    <submittedName>
        <fullName evidence="1">Uncharacterized protein</fullName>
    </submittedName>
</protein>
<dbReference type="Proteomes" id="UP000762676">
    <property type="component" value="Unassembled WGS sequence"/>
</dbReference>